<reference evidence="2" key="1">
    <citation type="journal article" date="2014" name="Front. Microbiol.">
        <title>High frequency of phylogenetically diverse reductive dehalogenase-homologous genes in deep subseafloor sedimentary metagenomes.</title>
        <authorList>
            <person name="Kawai M."/>
            <person name="Futagami T."/>
            <person name="Toyoda A."/>
            <person name="Takaki Y."/>
            <person name="Nishi S."/>
            <person name="Hori S."/>
            <person name="Arai W."/>
            <person name="Tsubouchi T."/>
            <person name="Morono Y."/>
            <person name="Uchiyama I."/>
            <person name="Ito T."/>
            <person name="Fujiyama A."/>
            <person name="Inagaki F."/>
            <person name="Takami H."/>
        </authorList>
    </citation>
    <scope>NUCLEOTIDE SEQUENCE</scope>
    <source>
        <strain evidence="2">Expedition CK06-06</strain>
    </source>
</reference>
<feature type="domain" description="AMP-dependent ligase C-terminal" evidence="1">
    <location>
        <begin position="179"/>
        <end position="268"/>
    </location>
</feature>
<dbReference type="AlphaFoldDB" id="X1D7G3"/>
<organism evidence="2">
    <name type="scientific">marine sediment metagenome</name>
    <dbReference type="NCBI Taxonomy" id="412755"/>
    <lineage>
        <taxon>unclassified sequences</taxon>
        <taxon>metagenomes</taxon>
        <taxon>ecological metagenomes</taxon>
    </lineage>
</organism>
<dbReference type="PANTHER" id="PTHR43845">
    <property type="entry name" value="BLR5969 PROTEIN"/>
    <property type="match status" value="1"/>
</dbReference>
<dbReference type="PANTHER" id="PTHR43845:SF1">
    <property type="entry name" value="BLR5969 PROTEIN"/>
    <property type="match status" value="1"/>
</dbReference>
<accession>X1D7G3</accession>
<evidence type="ECO:0000313" key="2">
    <source>
        <dbReference type="EMBL" id="GAG92411.1"/>
    </source>
</evidence>
<dbReference type="Pfam" id="PF14535">
    <property type="entry name" value="AMP-binding_C_2"/>
    <property type="match status" value="1"/>
</dbReference>
<gene>
    <name evidence="2" type="ORF">S01H4_46601</name>
</gene>
<dbReference type="Gene3D" id="3.40.50.12780">
    <property type="entry name" value="N-terminal domain of ligase-like"/>
    <property type="match status" value="1"/>
</dbReference>
<dbReference type="SUPFAM" id="SSF56801">
    <property type="entry name" value="Acetyl-CoA synthetase-like"/>
    <property type="match status" value="1"/>
</dbReference>
<feature type="non-terminal residue" evidence="2">
    <location>
        <position position="1"/>
    </location>
</feature>
<comment type="caution">
    <text evidence="2">The sequence shown here is derived from an EMBL/GenBank/DDBJ whole genome shotgun (WGS) entry which is preliminary data.</text>
</comment>
<protein>
    <recommendedName>
        <fullName evidence="1">AMP-dependent ligase C-terminal domain-containing protein</fullName>
    </recommendedName>
</protein>
<dbReference type="InterPro" id="IPR028154">
    <property type="entry name" value="AMP-dep_Lig_C"/>
</dbReference>
<proteinExistence type="predicted"/>
<dbReference type="InterPro" id="IPR042099">
    <property type="entry name" value="ANL_N_sf"/>
</dbReference>
<evidence type="ECO:0000259" key="1">
    <source>
        <dbReference type="Pfam" id="PF14535"/>
    </source>
</evidence>
<name>X1D7G3_9ZZZZ</name>
<dbReference type="EMBL" id="BART01026064">
    <property type="protein sequence ID" value="GAG92411.1"/>
    <property type="molecule type" value="Genomic_DNA"/>
</dbReference>
<sequence length="276" mass="30215">ADAILQFAQLTKPVSFATTPSLAEYMINKAPVSIGKKVGELGFDSLLLCGEPGPGIPEVKQRLESAYGARVYDYWAPGGLGFGLSCNSEAYHGLHCYAPDYNLFQDDLIDPSTREPIDSVDGAIGEAVHTSLDRDACPIIKYAYGDIVQVITGKCPECGFSGKRLKFVGRSDDMLIVKGSNVYPAAIQEIVNSFSPRVTGAMKIVLEEQPPRVVPPLKIKVEYAEALDQNQLADLEKEIKSACSHSIKINPQIIWVPPNTFEKSLRKTSPFEKTYE</sequence>
<dbReference type="InterPro" id="IPR045851">
    <property type="entry name" value="AMP-bd_C_sf"/>
</dbReference>
<dbReference type="Gene3D" id="3.30.300.30">
    <property type="match status" value="1"/>
</dbReference>